<evidence type="ECO:0000313" key="2">
    <source>
        <dbReference type="EMBL" id="KIO30509.1"/>
    </source>
</evidence>
<reference evidence="2 3" key="1">
    <citation type="submission" date="2014-04" db="EMBL/GenBank/DDBJ databases">
        <authorList>
            <consortium name="DOE Joint Genome Institute"/>
            <person name="Kuo A."/>
            <person name="Girlanda M."/>
            <person name="Perotto S."/>
            <person name="Kohler A."/>
            <person name="Nagy L.G."/>
            <person name="Floudas D."/>
            <person name="Copeland A."/>
            <person name="Barry K.W."/>
            <person name="Cichocki N."/>
            <person name="Veneault-Fourrey C."/>
            <person name="LaButti K."/>
            <person name="Lindquist E.A."/>
            <person name="Lipzen A."/>
            <person name="Lundell T."/>
            <person name="Morin E."/>
            <person name="Murat C."/>
            <person name="Sun H."/>
            <person name="Tunlid A."/>
            <person name="Henrissat B."/>
            <person name="Grigoriev I.V."/>
            <person name="Hibbett D.S."/>
            <person name="Martin F."/>
            <person name="Nordberg H.P."/>
            <person name="Cantor M.N."/>
            <person name="Hua S.X."/>
        </authorList>
    </citation>
    <scope>NUCLEOTIDE SEQUENCE [LARGE SCALE GENOMIC DNA]</scope>
    <source>
        <strain evidence="2 3">MUT 4182</strain>
    </source>
</reference>
<evidence type="ECO:0000256" key="1">
    <source>
        <dbReference type="SAM" id="MobiDB-lite"/>
    </source>
</evidence>
<feature type="compositionally biased region" description="Polar residues" evidence="1">
    <location>
        <begin position="214"/>
        <end position="225"/>
    </location>
</feature>
<feature type="region of interest" description="Disordered" evidence="1">
    <location>
        <begin position="1"/>
        <end position="123"/>
    </location>
</feature>
<feature type="compositionally biased region" description="Low complexity" evidence="1">
    <location>
        <begin position="158"/>
        <end position="175"/>
    </location>
</feature>
<feature type="compositionally biased region" description="Low complexity" evidence="1">
    <location>
        <begin position="415"/>
        <end position="431"/>
    </location>
</feature>
<proteinExistence type="predicted"/>
<feature type="compositionally biased region" description="Pro residues" evidence="1">
    <location>
        <begin position="198"/>
        <end position="211"/>
    </location>
</feature>
<organism evidence="2 3">
    <name type="scientific">Tulasnella calospora MUT 4182</name>
    <dbReference type="NCBI Taxonomy" id="1051891"/>
    <lineage>
        <taxon>Eukaryota</taxon>
        <taxon>Fungi</taxon>
        <taxon>Dikarya</taxon>
        <taxon>Basidiomycota</taxon>
        <taxon>Agaricomycotina</taxon>
        <taxon>Agaricomycetes</taxon>
        <taxon>Cantharellales</taxon>
        <taxon>Tulasnellaceae</taxon>
        <taxon>Tulasnella</taxon>
    </lineage>
</organism>
<dbReference type="AlphaFoldDB" id="A0A0C3QRP9"/>
<feature type="compositionally biased region" description="Polar residues" evidence="1">
    <location>
        <begin position="76"/>
        <end position="85"/>
    </location>
</feature>
<gene>
    <name evidence="2" type="ORF">M407DRAFT_20400</name>
</gene>
<feature type="non-terminal residue" evidence="2">
    <location>
        <position position="517"/>
    </location>
</feature>
<reference evidence="3" key="2">
    <citation type="submission" date="2015-01" db="EMBL/GenBank/DDBJ databases">
        <title>Evolutionary Origins and Diversification of the Mycorrhizal Mutualists.</title>
        <authorList>
            <consortium name="DOE Joint Genome Institute"/>
            <consortium name="Mycorrhizal Genomics Consortium"/>
            <person name="Kohler A."/>
            <person name="Kuo A."/>
            <person name="Nagy L.G."/>
            <person name="Floudas D."/>
            <person name="Copeland A."/>
            <person name="Barry K.W."/>
            <person name="Cichocki N."/>
            <person name="Veneault-Fourrey C."/>
            <person name="LaButti K."/>
            <person name="Lindquist E.A."/>
            <person name="Lipzen A."/>
            <person name="Lundell T."/>
            <person name="Morin E."/>
            <person name="Murat C."/>
            <person name="Riley R."/>
            <person name="Ohm R."/>
            <person name="Sun H."/>
            <person name="Tunlid A."/>
            <person name="Henrissat B."/>
            <person name="Grigoriev I.V."/>
            <person name="Hibbett D.S."/>
            <person name="Martin F."/>
        </authorList>
    </citation>
    <scope>NUCLEOTIDE SEQUENCE [LARGE SCALE GENOMIC DNA]</scope>
    <source>
        <strain evidence="3">MUT 4182</strain>
    </source>
</reference>
<feature type="region of interest" description="Disordered" evidence="1">
    <location>
        <begin position="254"/>
        <end position="517"/>
    </location>
</feature>
<dbReference type="OrthoDB" id="3271285at2759"/>
<sequence>MSSATAGGVEYYSSVPTFIPPTSYSDTGVPTFDPTNTPSPQPTIQDLSSPPSSNHAHPTTPSPPPEASNPYANDPWSPQVNQSIKVESPLPPKSPNLGGQRRMPSRFAVPAPSSGAAGYTSRAATEYSSAVSLVAGTRGEQEGLGLSSPVPALSVTPSDTSAAAKDAATGSSKGSLSKGFARLSLSFSGRSKSSKKNSPPPPADEPIPRPRQPSSNNLPSPQHSRPVSFAGSPAPSVRSRSFVIPQTLEEWEAFNKAVLTRPPASHQRPPPPPPPQSNHLRPPSGRAGMLPGPRLAASLAASPLNSPGGSPRRSMVDLPPPPIVLGQWERQRLSEAQGIPFPEAPSPQQQEPPQRPTPAKRQTPEGTPPSSSPSSRPASPVGESKRNSLFFMKRKSSGAVSPGAANTLPMPIPKPSQQQQQQPQAELSPSPSRVPSPTPVALAAALSSPALVELPSSAPTTVQPSATQQHQSAEPETENEPEVPSRLRTVSLPDGPGKSEGRPHLAIQTDVSSPSLK</sequence>
<feature type="compositionally biased region" description="Polar residues" evidence="1">
    <location>
        <begin position="14"/>
        <end position="59"/>
    </location>
</feature>
<dbReference type="HOGENOM" id="CLU_527458_0_0_1"/>
<feature type="compositionally biased region" description="Low complexity" evidence="1">
    <location>
        <begin position="439"/>
        <end position="459"/>
    </location>
</feature>
<feature type="region of interest" description="Disordered" evidence="1">
    <location>
        <begin position="140"/>
        <end position="241"/>
    </location>
</feature>
<accession>A0A0C3QRP9</accession>
<dbReference type="EMBL" id="KN822971">
    <property type="protein sequence ID" value="KIO30509.1"/>
    <property type="molecule type" value="Genomic_DNA"/>
</dbReference>
<name>A0A0C3QRP9_9AGAM</name>
<keyword evidence="3" id="KW-1185">Reference proteome</keyword>
<feature type="compositionally biased region" description="Low complexity" evidence="1">
    <location>
        <begin position="277"/>
        <end position="307"/>
    </location>
</feature>
<evidence type="ECO:0000313" key="3">
    <source>
        <dbReference type="Proteomes" id="UP000054248"/>
    </source>
</evidence>
<protein>
    <submittedName>
        <fullName evidence="2">Uncharacterized protein</fullName>
    </submittedName>
</protein>
<dbReference type="Proteomes" id="UP000054248">
    <property type="component" value="Unassembled WGS sequence"/>
</dbReference>
<feature type="compositionally biased region" description="Polar residues" evidence="1">
    <location>
        <begin position="460"/>
        <end position="474"/>
    </location>
</feature>